<evidence type="ECO:0008006" key="3">
    <source>
        <dbReference type="Google" id="ProtNLM"/>
    </source>
</evidence>
<dbReference type="InterPro" id="IPR019734">
    <property type="entry name" value="TPR_rpt"/>
</dbReference>
<protein>
    <recommendedName>
        <fullName evidence="3">Tetratricopeptide repeat protein</fullName>
    </recommendedName>
</protein>
<dbReference type="EMBL" id="CM001488">
    <property type="protein sequence ID" value="EIM62926.1"/>
    <property type="molecule type" value="Genomic_DNA"/>
</dbReference>
<reference evidence="1 2" key="2">
    <citation type="submission" date="2012-02" db="EMBL/GenBank/DDBJ databases">
        <title>Improved High-Quality Draft sequence of Desulfobacter postgatei 2ac9.</title>
        <authorList>
            <consortium name="US DOE Joint Genome Institute"/>
            <person name="Lucas S."/>
            <person name="Han J."/>
            <person name="Lapidus A."/>
            <person name="Cheng J.-F."/>
            <person name="Goodwin L."/>
            <person name="Pitluck S."/>
            <person name="Peters L."/>
            <person name="Ovchinnikova G."/>
            <person name="Held B."/>
            <person name="Detter J.C."/>
            <person name="Han C."/>
            <person name="Tapia R."/>
            <person name="Land M."/>
            <person name="Hauser L."/>
            <person name="Kyrpides N."/>
            <person name="Ivanova N."/>
            <person name="Pagani I."/>
            <person name="Orellana R."/>
            <person name="Lovley D."/>
            <person name="Woyke T."/>
        </authorList>
    </citation>
    <scope>NUCLEOTIDE SEQUENCE [LARGE SCALE GENOMIC DNA]</scope>
    <source>
        <strain evidence="1 2">2ac9</strain>
    </source>
</reference>
<dbReference type="AlphaFoldDB" id="I5B0B3"/>
<dbReference type="SMART" id="SM00028">
    <property type="entry name" value="TPR"/>
    <property type="match status" value="4"/>
</dbReference>
<dbReference type="OrthoDB" id="5362770at2"/>
<evidence type="ECO:0000313" key="1">
    <source>
        <dbReference type="EMBL" id="EIM62926.1"/>
    </source>
</evidence>
<dbReference type="InterPro" id="IPR012340">
    <property type="entry name" value="NA-bd_OB-fold"/>
</dbReference>
<sequence length="417" mass="48948">MWENYRPRCNEWEGWGYANCLRKLGKSEKALDICREYYPLNKEFELGNNLYAWCIYETSVKLDLDQISDDESTFFKAVSAIEGLVDQKAHTPFSKAVLKTCEYLSKSKKSFPAETILNWLNRLSFDLISSEEYTFKDKNNKILSIPSEKEKYYMLKSKALERMGLYDDCIAICEDALKTIESFHYNDNIWLKRRLGLCYIKTGEYEKALIFLESVLKQKSEWFVNFDISRVYYHLDNMPDALKYSIQAALFKGQVGFKWELFFHMARIYKNLKMFDLAKDHTALAYKLRQDNNWNIPEELDDFTNLINLSLDNYGDTLSLHKKLFETWEQSLIDNSNFLKGTIKNILANGKAGFINQDDTNEDFYFSFRDSHIKTQNIKIGLKVLFLTKDSFDNKKQRKTIAAHNVRGCTDTNSNLK</sequence>
<keyword evidence="2" id="KW-1185">Reference proteome</keyword>
<accession>I5B0B3</accession>
<dbReference type="STRING" id="879212.DespoDRAFT_00949"/>
<dbReference type="SUPFAM" id="SSF48452">
    <property type="entry name" value="TPR-like"/>
    <property type="match status" value="1"/>
</dbReference>
<dbReference type="InterPro" id="IPR011990">
    <property type="entry name" value="TPR-like_helical_dom_sf"/>
</dbReference>
<dbReference type="HOGENOM" id="CLU_648424_0_0_7"/>
<name>I5B0B3_9BACT</name>
<organism evidence="1 2">
    <name type="scientific">Desulfobacter postgatei 2ac9</name>
    <dbReference type="NCBI Taxonomy" id="879212"/>
    <lineage>
        <taxon>Bacteria</taxon>
        <taxon>Pseudomonadati</taxon>
        <taxon>Thermodesulfobacteriota</taxon>
        <taxon>Desulfobacteria</taxon>
        <taxon>Desulfobacterales</taxon>
        <taxon>Desulfobacteraceae</taxon>
        <taxon>Desulfobacter</taxon>
    </lineage>
</organism>
<reference evidence="1 2" key="1">
    <citation type="submission" date="2011-09" db="EMBL/GenBank/DDBJ databases">
        <authorList>
            <consortium name="US DOE Joint Genome Institute (JGI-PGF)"/>
            <person name="Lucas S."/>
            <person name="Han J."/>
            <person name="Lapidus A."/>
            <person name="Cheng J.-F."/>
            <person name="Goodwin L."/>
            <person name="Pitluck S."/>
            <person name="Peters L."/>
            <person name="Land M.L."/>
            <person name="Hauser L."/>
            <person name="Orellana R."/>
            <person name="Lovley D."/>
            <person name="Woyke T.J."/>
        </authorList>
    </citation>
    <scope>NUCLEOTIDE SEQUENCE [LARGE SCALE GENOMIC DNA]</scope>
    <source>
        <strain evidence="1 2">2ac9</strain>
    </source>
</reference>
<dbReference type="Gene3D" id="1.25.40.10">
    <property type="entry name" value="Tetratricopeptide repeat domain"/>
    <property type="match status" value="1"/>
</dbReference>
<dbReference type="Pfam" id="PF22860">
    <property type="entry name" value="DUF7017"/>
    <property type="match status" value="1"/>
</dbReference>
<gene>
    <name evidence="1" type="ORF">DespoDRAFT_00949</name>
</gene>
<proteinExistence type="predicted"/>
<dbReference type="Gene3D" id="2.40.50.140">
    <property type="entry name" value="Nucleic acid-binding proteins"/>
    <property type="match status" value="1"/>
</dbReference>
<dbReference type="eggNOG" id="COG0457">
    <property type="taxonomic scope" value="Bacteria"/>
</dbReference>
<dbReference type="Proteomes" id="UP000005778">
    <property type="component" value="Chromosome"/>
</dbReference>
<dbReference type="InterPro" id="IPR054283">
    <property type="entry name" value="DUF7017"/>
</dbReference>
<evidence type="ECO:0000313" key="2">
    <source>
        <dbReference type="Proteomes" id="UP000005778"/>
    </source>
</evidence>
<dbReference type="RefSeq" id="WP_004071777.1">
    <property type="nucleotide sequence ID" value="NZ_CM001488.1"/>
</dbReference>